<dbReference type="Proteomes" id="UP001295423">
    <property type="component" value="Unassembled WGS sequence"/>
</dbReference>
<evidence type="ECO:0000313" key="1">
    <source>
        <dbReference type="EMBL" id="CAJ1934643.1"/>
    </source>
</evidence>
<protein>
    <submittedName>
        <fullName evidence="1">Uncharacterized protein</fullName>
    </submittedName>
</protein>
<evidence type="ECO:0000313" key="2">
    <source>
        <dbReference type="Proteomes" id="UP001295423"/>
    </source>
</evidence>
<reference evidence="1" key="1">
    <citation type="submission" date="2023-08" db="EMBL/GenBank/DDBJ databases">
        <authorList>
            <person name="Audoor S."/>
            <person name="Bilcke G."/>
        </authorList>
    </citation>
    <scope>NUCLEOTIDE SEQUENCE</scope>
</reference>
<name>A0AAD2CHC6_9STRA</name>
<dbReference type="AlphaFoldDB" id="A0AAD2CHC6"/>
<dbReference type="EMBL" id="CAKOGP040000349">
    <property type="protein sequence ID" value="CAJ1934643.1"/>
    <property type="molecule type" value="Genomic_DNA"/>
</dbReference>
<sequence length="134" mass="14457">MGVAVVVDWNHSRCQGQAGDLLIVNVDCTRFKEELGVAGNHVVGGYQLIGVALSNVVHFRVPPFPPGHLLPCLGAISMAAHMLFGPGDVGNLEGLADGGEEIEVWGGWRQRPRREGLAKRSDPITRHPNAWFGK</sequence>
<proteinExistence type="predicted"/>
<keyword evidence="2" id="KW-1185">Reference proteome</keyword>
<organism evidence="1 2">
    <name type="scientific">Cylindrotheca closterium</name>
    <dbReference type="NCBI Taxonomy" id="2856"/>
    <lineage>
        <taxon>Eukaryota</taxon>
        <taxon>Sar</taxon>
        <taxon>Stramenopiles</taxon>
        <taxon>Ochrophyta</taxon>
        <taxon>Bacillariophyta</taxon>
        <taxon>Bacillariophyceae</taxon>
        <taxon>Bacillariophycidae</taxon>
        <taxon>Bacillariales</taxon>
        <taxon>Bacillariaceae</taxon>
        <taxon>Cylindrotheca</taxon>
    </lineage>
</organism>
<gene>
    <name evidence="1" type="ORF">CYCCA115_LOCUS3984</name>
</gene>
<accession>A0AAD2CHC6</accession>
<comment type="caution">
    <text evidence="1">The sequence shown here is derived from an EMBL/GenBank/DDBJ whole genome shotgun (WGS) entry which is preliminary data.</text>
</comment>